<feature type="compositionally biased region" description="Polar residues" evidence="1">
    <location>
        <begin position="254"/>
        <end position="277"/>
    </location>
</feature>
<comment type="caution">
    <text evidence="2">The sequence shown here is derived from an EMBL/GenBank/DDBJ whole genome shotgun (WGS) entry which is preliminary data.</text>
</comment>
<evidence type="ECO:0000313" key="3">
    <source>
        <dbReference type="Proteomes" id="UP000306102"/>
    </source>
</evidence>
<feature type="region of interest" description="Disordered" evidence="1">
    <location>
        <begin position="1"/>
        <end position="104"/>
    </location>
</feature>
<sequence>MAKERDSQQQDTGEELEAGDDDGPPPGWPSISTLPAKTEPEEEEEDDDDDGPPPGWTQIAVKKEEEDDDDGPPPGWQSIPPSQPPTITPAPTTPPPPPAVASDHITSTSTVGEMEMRMLVCMEMLIERTLEVQGSMKHARCLCHDLMLSSRRDFSLGLVWVENETSHLLTLVIKPQHPNDHLQLARAIELFKGHQFMTPTRGAFGDGCIQVGNSLEQGREDQEYVGSSLEIPARSWLETKTPCILVSLKEPSRPLQSSPSMTSHTMPLSSQSSSVTMNQAIPLSPRSSLSNRSYIMPLSSQSSSSATSPSIPLSPQSSPLTASNAMPLSPQSSSSATSPAIPVSLQSSPCLGSGNAAHTQLQQQPPKQEGSAKAARTQLQQELPKQEAVGYSVCVMAIENAVVGYRHGITVFCVHECVVVVEEVVVGCDCSGRWQSLVWNSCMCEGEREREIREEIRKGDWSNL</sequence>
<proteinExistence type="predicted"/>
<feature type="region of interest" description="Disordered" evidence="1">
    <location>
        <begin position="251"/>
        <end position="277"/>
    </location>
</feature>
<evidence type="ECO:0000256" key="1">
    <source>
        <dbReference type="SAM" id="MobiDB-lite"/>
    </source>
</evidence>
<protein>
    <submittedName>
        <fullName evidence="2">Uncharacterized protein</fullName>
    </submittedName>
</protein>
<dbReference type="STRING" id="542762.A0A4S4D8X1"/>
<name>A0A4S4D8X1_CAMSN</name>
<feature type="region of interest" description="Disordered" evidence="1">
    <location>
        <begin position="299"/>
        <end position="340"/>
    </location>
</feature>
<dbReference type="Proteomes" id="UP000306102">
    <property type="component" value="Unassembled WGS sequence"/>
</dbReference>
<dbReference type="AlphaFoldDB" id="A0A4S4D8X1"/>
<dbReference type="EMBL" id="SDRB02012112">
    <property type="protein sequence ID" value="THF98928.1"/>
    <property type="molecule type" value="Genomic_DNA"/>
</dbReference>
<organism evidence="2 3">
    <name type="scientific">Camellia sinensis var. sinensis</name>
    <name type="common">China tea</name>
    <dbReference type="NCBI Taxonomy" id="542762"/>
    <lineage>
        <taxon>Eukaryota</taxon>
        <taxon>Viridiplantae</taxon>
        <taxon>Streptophyta</taxon>
        <taxon>Embryophyta</taxon>
        <taxon>Tracheophyta</taxon>
        <taxon>Spermatophyta</taxon>
        <taxon>Magnoliopsida</taxon>
        <taxon>eudicotyledons</taxon>
        <taxon>Gunneridae</taxon>
        <taxon>Pentapetalae</taxon>
        <taxon>asterids</taxon>
        <taxon>Ericales</taxon>
        <taxon>Theaceae</taxon>
        <taxon>Camellia</taxon>
    </lineage>
</organism>
<feature type="region of interest" description="Disordered" evidence="1">
    <location>
        <begin position="354"/>
        <end position="374"/>
    </location>
</feature>
<reference evidence="2 3" key="1">
    <citation type="journal article" date="2018" name="Proc. Natl. Acad. Sci. U.S.A.">
        <title>Draft genome sequence of Camellia sinensis var. sinensis provides insights into the evolution of the tea genome and tea quality.</title>
        <authorList>
            <person name="Wei C."/>
            <person name="Yang H."/>
            <person name="Wang S."/>
            <person name="Zhao J."/>
            <person name="Liu C."/>
            <person name="Gao L."/>
            <person name="Xia E."/>
            <person name="Lu Y."/>
            <person name="Tai Y."/>
            <person name="She G."/>
            <person name="Sun J."/>
            <person name="Cao H."/>
            <person name="Tong W."/>
            <person name="Gao Q."/>
            <person name="Li Y."/>
            <person name="Deng W."/>
            <person name="Jiang X."/>
            <person name="Wang W."/>
            <person name="Chen Q."/>
            <person name="Zhang S."/>
            <person name="Li H."/>
            <person name="Wu J."/>
            <person name="Wang P."/>
            <person name="Li P."/>
            <person name="Shi C."/>
            <person name="Zheng F."/>
            <person name="Jian J."/>
            <person name="Huang B."/>
            <person name="Shan D."/>
            <person name="Shi M."/>
            <person name="Fang C."/>
            <person name="Yue Y."/>
            <person name="Li F."/>
            <person name="Li D."/>
            <person name="Wei S."/>
            <person name="Han B."/>
            <person name="Jiang C."/>
            <person name="Yin Y."/>
            <person name="Xia T."/>
            <person name="Zhang Z."/>
            <person name="Bennetzen J.L."/>
            <person name="Zhao S."/>
            <person name="Wan X."/>
        </authorList>
    </citation>
    <scope>NUCLEOTIDE SEQUENCE [LARGE SCALE GENOMIC DNA]</scope>
    <source>
        <strain evidence="3">cv. Shuchazao</strain>
        <tissue evidence="2">Leaf</tissue>
    </source>
</reference>
<feature type="compositionally biased region" description="Acidic residues" evidence="1">
    <location>
        <begin position="12"/>
        <end position="23"/>
    </location>
</feature>
<keyword evidence="3" id="KW-1185">Reference proteome</keyword>
<feature type="compositionally biased region" description="Polar residues" evidence="1">
    <location>
        <begin position="354"/>
        <end position="366"/>
    </location>
</feature>
<evidence type="ECO:0000313" key="2">
    <source>
        <dbReference type="EMBL" id="THF98928.1"/>
    </source>
</evidence>
<feature type="compositionally biased region" description="Acidic residues" evidence="1">
    <location>
        <begin position="40"/>
        <end position="51"/>
    </location>
</feature>
<feature type="compositionally biased region" description="Pro residues" evidence="1">
    <location>
        <begin position="81"/>
        <end position="99"/>
    </location>
</feature>
<accession>A0A4S4D8X1</accession>
<gene>
    <name evidence="2" type="ORF">TEA_011127</name>
</gene>